<gene>
    <name evidence="2" type="ORF">DB44_CU00110</name>
</gene>
<reference evidence="2 3" key="1">
    <citation type="journal article" date="2014" name="Mol. Biol. Evol.">
        <title>Massive expansion of Ubiquitination-related gene families within the Chlamydiae.</title>
        <authorList>
            <person name="Domman D."/>
            <person name="Collingro A."/>
            <person name="Lagkouvardos I."/>
            <person name="Gehre L."/>
            <person name="Weinmaier T."/>
            <person name="Rattei T."/>
            <person name="Subtil A."/>
            <person name="Horn M."/>
        </authorList>
    </citation>
    <scope>NUCLEOTIDE SEQUENCE [LARGE SCALE GENOMIC DNA]</scope>
    <source>
        <strain evidence="2 3">EI2</strain>
    </source>
</reference>
<proteinExistence type="predicted"/>
<accession>A0A0C1H2Z6</accession>
<feature type="compositionally biased region" description="Basic and acidic residues" evidence="1">
    <location>
        <begin position="7"/>
        <end position="21"/>
    </location>
</feature>
<evidence type="ECO:0000313" key="2">
    <source>
        <dbReference type="EMBL" id="KIC71979.1"/>
    </source>
</evidence>
<organism evidence="2 3">
    <name type="scientific">Candidatus Protochlamydia amoebophila</name>
    <dbReference type="NCBI Taxonomy" id="362787"/>
    <lineage>
        <taxon>Bacteria</taxon>
        <taxon>Pseudomonadati</taxon>
        <taxon>Chlamydiota</taxon>
        <taxon>Chlamydiia</taxon>
        <taxon>Parachlamydiales</taxon>
        <taxon>Parachlamydiaceae</taxon>
        <taxon>Candidatus Protochlamydia</taxon>
    </lineage>
</organism>
<dbReference type="EMBL" id="JSAN01000067">
    <property type="protein sequence ID" value="KIC71979.1"/>
    <property type="molecule type" value="Genomic_DNA"/>
</dbReference>
<sequence>MKSKTQSTEKETSPKEKSQFKEKCMISAQVCPGVYAKSYALRFKSGDPRLNNLSNKLLKLS</sequence>
<evidence type="ECO:0000256" key="1">
    <source>
        <dbReference type="SAM" id="MobiDB-lite"/>
    </source>
</evidence>
<dbReference type="RefSeq" id="WP_039358264.1">
    <property type="nucleotide sequence ID" value="NZ_JSAN01000067.1"/>
</dbReference>
<protein>
    <submittedName>
        <fullName evidence="2">Uncharacterized protein</fullName>
    </submittedName>
</protein>
<dbReference type="PATRIC" id="fig|362787.3.peg.1071"/>
<dbReference type="Proteomes" id="UP000031465">
    <property type="component" value="Unassembled WGS sequence"/>
</dbReference>
<evidence type="ECO:0000313" key="3">
    <source>
        <dbReference type="Proteomes" id="UP000031465"/>
    </source>
</evidence>
<name>A0A0C1H2Z6_9BACT</name>
<comment type="caution">
    <text evidence="2">The sequence shown here is derived from an EMBL/GenBank/DDBJ whole genome shotgun (WGS) entry which is preliminary data.</text>
</comment>
<dbReference type="AlphaFoldDB" id="A0A0C1H2Z6"/>
<feature type="region of interest" description="Disordered" evidence="1">
    <location>
        <begin position="1"/>
        <end position="21"/>
    </location>
</feature>